<dbReference type="Gene3D" id="3.90.550.10">
    <property type="entry name" value="Spore Coat Polysaccharide Biosynthesis Protein SpsA, Chain A"/>
    <property type="match status" value="1"/>
</dbReference>
<evidence type="ECO:0000256" key="1">
    <source>
        <dbReference type="ARBA" id="ARBA00022679"/>
    </source>
</evidence>
<dbReference type="InterPro" id="IPR027791">
    <property type="entry name" value="Galactosyl_T_C"/>
</dbReference>
<dbReference type="InterPro" id="IPR001173">
    <property type="entry name" value="Glyco_trans_2-like"/>
</dbReference>
<dbReference type="Proteomes" id="UP000647860">
    <property type="component" value="Unassembled WGS sequence"/>
</dbReference>
<evidence type="ECO:0000313" key="4">
    <source>
        <dbReference type="EMBL" id="GIJ18052.1"/>
    </source>
</evidence>
<dbReference type="EMBL" id="BOPA01000035">
    <property type="protein sequence ID" value="GIJ18052.1"/>
    <property type="molecule type" value="Genomic_DNA"/>
</dbReference>
<evidence type="ECO:0000259" key="2">
    <source>
        <dbReference type="Pfam" id="PF00535"/>
    </source>
</evidence>
<organism evidence="4 5">
    <name type="scientific">Micromonospora gifhornensis</name>
    <dbReference type="NCBI Taxonomy" id="84594"/>
    <lineage>
        <taxon>Bacteria</taxon>
        <taxon>Bacillati</taxon>
        <taxon>Actinomycetota</taxon>
        <taxon>Actinomycetes</taxon>
        <taxon>Micromonosporales</taxon>
        <taxon>Micromonosporaceae</taxon>
        <taxon>Micromonospora</taxon>
    </lineage>
</organism>
<gene>
    <name evidence="4" type="ORF">Vgi01_47360</name>
</gene>
<dbReference type="Pfam" id="PF02709">
    <property type="entry name" value="Glyco_transf_7C"/>
    <property type="match status" value="1"/>
</dbReference>
<comment type="caution">
    <text evidence="4">The sequence shown here is derived from an EMBL/GenBank/DDBJ whole genome shotgun (WGS) entry which is preliminary data.</text>
</comment>
<dbReference type="InterPro" id="IPR050834">
    <property type="entry name" value="Glycosyltransf_2"/>
</dbReference>
<name>A0ABQ4IJH4_9ACTN</name>
<dbReference type="RefSeq" id="WP_102658393.1">
    <property type="nucleotide sequence ID" value="NZ_BAAAGZ010000001.1"/>
</dbReference>
<protein>
    <recommendedName>
        <fullName evidence="6">Glycosyltransferase</fullName>
    </recommendedName>
</protein>
<dbReference type="PANTHER" id="PTHR43685">
    <property type="entry name" value="GLYCOSYLTRANSFERASE"/>
    <property type="match status" value="1"/>
</dbReference>
<proteinExistence type="predicted"/>
<reference evidence="4 5" key="1">
    <citation type="submission" date="2021-01" db="EMBL/GenBank/DDBJ databases">
        <title>Whole genome shotgun sequence of Verrucosispora gifhornensis NBRC 16317.</title>
        <authorList>
            <person name="Komaki H."/>
            <person name="Tamura T."/>
        </authorList>
    </citation>
    <scope>NUCLEOTIDE SEQUENCE [LARGE SCALE GENOMIC DNA]</scope>
    <source>
        <strain evidence="4 5">NBRC 16317</strain>
    </source>
</reference>
<sequence>MSATGNPKISIVIPTYNRRDRLHNTLHHLTRQVPGTPEFEVVVSDDGSSDDSATVAKSFSDRLNLKYTYQEDLGNRVALARNNGARLATAPILVFLDTGAIAGPDFVLQHYLAHSNGSPRHALAGYAYGYNPGDPMLQVPDLLKRFTPEEMVEVYGRAHEFLDSRELALLRCNDDLTKRSVPWLVFWTINCSVHTDDFWAVGGFDEGHRGWAVEDLDLGYRLHRSGLPLHFSRAAWVIEEHQDRVFDEQYEEFQANMLRFVTNNPEPVNEIGWTGVVHENMFWAWEEDNNDLIRYTDEVRDLDVSAEVELALRGVSATDRVVVIGAGGALPESMHAATVMDFDRELIERVAATGRHVTHHSLGLRTPLADQSADVVILTSRLAKFWRRWEDQFMIEARRIGRDVRCLVP</sequence>
<dbReference type="PANTHER" id="PTHR43685:SF3">
    <property type="entry name" value="SLR2126 PROTEIN"/>
    <property type="match status" value="1"/>
</dbReference>
<dbReference type="Pfam" id="PF00535">
    <property type="entry name" value="Glycos_transf_2"/>
    <property type="match status" value="1"/>
</dbReference>
<feature type="domain" description="Galactosyltransferase C-terminal" evidence="3">
    <location>
        <begin position="185"/>
        <end position="229"/>
    </location>
</feature>
<evidence type="ECO:0008006" key="6">
    <source>
        <dbReference type="Google" id="ProtNLM"/>
    </source>
</evidence>
<accession>A0ABQ4IJH4</accession>
<dbReference type="InterPro" id="IPR029044">
    <property type="entry name" value="Nucleotide-diphossugar_trans"/>
</dbReference>
<feature type="domain" description="Glycosyltransferase 2-like" evidence="2">
    <location>
        <begin position="10"/>
        <end position="115"/>
    </location>
</feature>
<evidence type="ECO:0000259" key="3">
    <source>
        <dbReference type="Pfam" id="PF02709"/>
    </source>
</evidence>
<evidence type="ECO:0000313" key="5">
    <source>
        <dbReference type="Proteomes" id="UP000647860"/>
    </source>
</evidence>
<dbReference type="SUPFAM" id="SSF53448">
    <property type="entry name" value="Nucleotide-diphospho-sugar transferases"/>
    <property type="match status" value="1"/>
</dbReference>
<keyword evidence="5" id="KW-1185">Reference proteome</keyword>
<keyword evidence="1" id="KW-0808">Transferase</keyword>